<dbReference type="RefSeq" id="WP_255038914.1">
    <property type="nucleotide sequence ID" value="NZ_RJUF01000181.1"/>
</dbReference>
<reference evidence="1 2" key="1">
    <citation type="submission" date="2018-11" db="EMBL/GenBank/DDBJ databases">
        <title>Novel bacteria species description.</title>
        <authorList>
            <person name="Han J.-H."/>
        </authorList>
    </citation>
    <scope>NUCLEOTIDE SEQUENCE [LARGE SCALE GENOMIC DNA]</scope>
    <source>
        <strain evidence="1 2">KCTC23259</strain>
    </source>
</reference>
<evidence type="ECO:0000313" key="1">
    <source>
        <dbReference type="EMBL" id="MCP9765223.1"/>
    </source>
</evidence>
<dbReference type="SFLD" id="SFLDS00003">
    <property type="entry name" value="Haloacid_Dehalogenase"/>
    <property type="match status" value="1"/>
</dbReference>
<dbReference type="CDD" id="cd02603">
    <property type="entry name" value="HAD_sEH-N_like"/>
    <property type="match status" value="1"/>
</dbReference>
<dbReference type="EMBL" id="RJUF01000181">
    <property type="protein sequence ID" value="MCP9765223.1"/>
    <property type="molecule type" value="Genomic_DNA"/>
</dbReference>
<keyword evidence="2" id="KW-1185">Reference proteome</keyword>
<dbReference type="NCBIfam" id="TIGR01509">
    <property type="entry name" value="HAD-SF-IA-v3"/>
    <property type="match status" value="1"/>
</dbReference>
<protein>
    <submittedName>
        <fullName evidence="1">HAD family phosphatase</fullName>
    </submittedName>
</protein>
<proteinExistence type="predicted"/>
<name>A0AAE3H5E5_9BACT</name>
<dbReference type="Gene3D" id="1.10.150.240">
    <property type="entry name" value="Putative phosphatase, domain 2"/>
    <property type="match status" value="1"/>
</dbReference>
<dbReference type="SUPFAM" id="SSF56784">
    <property type="entry name" value="HAD-like"/>
    <property type="match status" value="1"/>
</dbReference>
<evidence type="ECO:0000313" key="2">
    <source>
        <dbReference type="Proteomes" id="UP001204144"/>
    </source>
</evidence>
<dbReference type="Proteomes" id="UP001204144">
    <property type="component" value="Unassembled WGS sequence"/>
</dbReference>
<dbReference type="InterPro" id="IPR006439">
    <property type="entry name" value="HAD-SF_hydro_IA"/>
</dbReference>
<accession>A0AAE3H5E5</accession>
<organism evidence="1 2">
    <name type="scientific">Lacihabitans soyangensis</name>
    <dbReference type="NCBI Taxonomy" id="869394"/>
    <lineage>
        <taxon>Bacteria</taxon>
        <taxon>Pseudomonadati</taxon>
        <taxon>Bacteroidota</taxon>
        <taxon>Cytophagia</taxon>
        <taxon>Cytophagales</taxon>
        <taxon>Leadbetterellaceae</taxon>
        <taxon>Lacihabitans</taxon>
    </lineage>
</organism>
<dbReference type="PRINTS" id="PR00413">
    <property type="entry name" value="HADHALOGNASE"/>
</dbReference>
<dbReference type="PANTHER" id="PTHR43611">
    <property type="entry name" value="ALPHA-D-GLUCOSE 1-PHOSPHATE PHOSPHATASE"/>
    <property type="match status" value="1"/>
</dbReference>
<dbReference type="Pfam" id="PF00702">
    <property type="entry name" value="Hydrolase"/>
    <property type="match status" value="1"/>
</dbReference>
<dbReference type="InterPro" id="IPR023198">
    <property type="entry name" value="PGP-like_dom2"/>
</dbReference>
<dbReference type="InterPro" id="IPR023214">
    <property type="entry name" value="HAD_sf"/>
</dbReference>
<dbReference type="AlphaFoldDB" id="A0AAE3H5E5"/>
<dbReference type="PANTHER" id="PTHR43611:SF3">
    <property type="entry name" value="FLAVIN MONONUCLEOTIDE HYDROLASE 1, CHLOROPLATIC"/>
    <property type="match status" value="1"/>
</dbReference>
<dbReference type="SFLD" id="SFLDG01129">
    <property type="entry name" value="C1.5:_HAD__Beta-PGM__Phosphata"/>
    <property type="match status" value="1"/>
</dbReference>
<sequence>MCSKTTTKAVVFDFGNVIINIDVEKTMSAFSELTFKSPARVKQLFTDAEVFKKYETGFYSDDEFRDVIRQVLSYPLNDQEIDQAWNALLLDVPKKRLDFLESLKMIYPIYLLSNTNNIHIEQCKQYFRTKFGIPNFETIFSKTFLSYKMGLWKPDYKIYDAVIGNIGCKPEEILFLDDNQDNIDAATDLGIKCIKINPPDCFTEILEHIL</sequence>
<dbReference type="Gene3D" id="3.40.50.1000">
    <property type="entry name" value="HAD superfamily/HAD-like"/>
    <property type="match status" value="1"/>
</dbReference>
<comment type="caution">
    <text evidence="1">The sequence shown here is derived from an EMBL/GenBank/DDBJ whole genome shotgun (WGS) entry which is preliminary data.</text>
</comment>
<dbReference type="InterPro" id="IPR036412">
    <property type="entry name" value="HAD-like_sf"/>
</dbReference>
<gene>
    <name evidence="1" type="ORF">EGI31_19995</name>
</gene>